<proteinExistence type="predicted"/>
<protein>
    <submittedName>
        <fullName evidence="1">Uncharacterized protein</fullName>
    </submittedName>
</protein>
<name>A0A081NF70_9GAMM</name>
<gene>
    <name evidence="1" type="ORF">GZ78_14515</name>
</gene>
<dbReference type="AlphaFoldDB" id="A0A081NF70"/>
<organism evidence="1 2">
    <name type="scientific">Endozoicomonas numazuensis</name>
    <dbReference type="NCBI Taxonomy" id="1137799"/>
    <lineage>
        <taxon>Bacteria</taxon>
        <taxon>Pseudomonadati</taxon>
        <taxon>Pseudomonadota</taxon>
        <taxon>Gammaproteobacteria</taxon>
        <taxon>Oceanospirillales</taxon>
        <taxon>Endozoicomonadaceae</taxon>
        <taxon>Endozoicomonas</taxon>
    </lineage>
</organism>
<accession>A0A081NF70</accession>
<keyword evidence="2" id="KW-1185">Reference proteome</keyword>
<sequence>MNYENESYATKKWCLTTTKMFESWYQKSFNTIWLDKKGYKISEVEMDTEGNIFRLIPFKEIHVVFNDHDSCITSADENTIFVSREWISKNPDDTGLVIFELIRVIIGTKSSPTWIANGIADYYRWILYENKNIGWLIENSKTDVFEKGYLVDSRASAVFILWIELYKSNGFIKSLTRSMLDKDYSELIFEKLTGQNLESLWSEFYLYAYYRKQSWYDYIAELLSAMHLTCGSR</sequence>
<dbReference type="Proteomes" id="UP000028073">
    <property type="component" value="Unassembled WGS sequence"/>
</dbReference>
<comment type="caution">
    <text evidence="1">The sequence shown here is derived from an EMBL/GenBank/DDBJ whole genome shotgun (WGS) entry which is preliminary data.</text>
</comment>
<dbReference type="InterPro" id="IPR007541">
    <property type="entry name" value="Uncharacterised_BSP"/>
</dbReference>
<evidence type="ECO:0000313" key="2">
    <source>
        <dbReference type="Proteomes" id="UP000028073"/>
    </source>
</evidence>
<dbReference type="Pfam" id="PF04450">
    <property type="entry name" value="BSP"/>
    <property type="match status" value="1"/>
</dbReference>
<dbReference type="EMBL" id="JOKH01000003">
    <property type="protein sequence ID" value="KEQ17093.1"/>
    <property type="molecule type" value="Genomic_DNA"/>
</dbReference>
<reference evidence="1 2" key="1">
    <citation type="submission" date="2014-06" db="EMBL/GenBank/DDBJ databases">
        <title>Whole Genome Sequences of Three Symbiotic Endozoicomonas Bacteria.</title>
        <authorList>
            <person name="Neave M.J."/>
            <person name="Apprill A."/>
            <person name="Voolstra C.R."/>
        </authorList>
    </citation>
    <scope>NUCLEOTIDE SEQUENCE [LARGE SCALE GENOMIC DNA]</scope>
    <source>
        <strain evidence="1 2">DSM 25634</strain>
    </source>
</reference>
<evidence type="ECO:0000313" key="1">
    <source>
        <dbReference type="EMBL" id="KEQ17093.1"/>
    </source>
</evidence>
<dbReference type="eggNOG" id="ENOG5031Q3F">
    <property type="taxonomic scope" value="Bacteria"/>
</dbReference>